<reference evidence="2" key="2">
    <citation type="submission" date="2012-12" db="EMBL/GenBank/DDBJ databases">
        <authorList>
            <consortium name="WormBase Consortium"/>
            <person name="Ghedin E."/>
            <person name="Paulini M."/>
        </authorList>
    </citation>
    <scope>NUCLEOTIDE SEQUENCE</scope>
    <source>
        <strain evidence="2">FR3</strain>
    </source>
</reference>
<evidence type="ECO:0000256" key="1">
    <source>
        <dbReference type="SAM" id="MobiDB-lite"/>
    </source>
</evidence>
<accession>A0A1I9G1N1</accession>
<feature type="region of interest" description="Disordered" evidence="1">
    <location>
        <begin position="1"/>
        <end position="20"/>
    </location>
</feature>
<name>A0A1I9G1N1_BRUMA</name>
<gene>
    <name evidence="2" type="primary">Bm1281</name>
    <name evidence="2" type="ORF">BM_Bm1281</name>
</gene>
<feature type="compositionally biased region" description="Basic and acidic residues" evidence="1">
    <location>
        <begin position="10"/>
        <end position="20"/>
    </location>
</feature>
<dbReference type="EMBL" id="LN856931">
    <property type="protein sequence ID" value="CDP94946.1"/>
    <property type="molecule type" value="Genomic_DNA"/>
</dbReference>
<reference evidence="2" key="1">
    <citation type="journal article" date="2007" name="Science">
        <title>Draft genome of the filarial nematode parasite Brugia malayi.</title>
        <authorList>
            <person name="Ghedin E."/>
            <person name="Wang S."/>
            <person name="Spiro D."/>
            <person name="Caler E."/>
            <person name="Zhao Q."/>
            <person name="Crabtree J."/>
            <person name="Allen J.E."/>
            <person name="Delcher A.L."/>
            <person name="Guiliano D.B."/>
            <person name="Miranda-Saavedra D."/>
            <person name="Angiuoli S.V."/>
            <person name="Creasy T."/>
            <person name="Amedeo P."/>
            <person name="Haas B."/>
            <person name="El-Sayed N.M."/>
            <person name="Wortman J.R."/>
            <person name="Feldblyum T."/>
            <person name="Tallon L."/>
            <person name="Schatz M."/>
            <person name="Shumway M."/>
            <person name="Koo H."/>
            <person name="Salzberg S.L."/>
            <person name="Schobel S."/>
            <person name="Pertea M."/>
            <person name="Pop M."/>
            <person name="White O."/>
            <person name="Barton G.J."/>
            <person name="Carlow C.K."/>
            <person name="Crawford M.J."/>
            <person name="Daub J."/>
            <person name="Dimmic M.W."/>
            <person name="Estes C.F."/>
            <person name="Foster J.M."/>
            <person name="Ganatra M."/>
            <person name="Gregory W.F."/>
            <person name="Johnson N.M."/>
            <person name="Jin J."/>
            <person name="Komuniecki R."/>
            <person name="Korf I."/>
            <person name="Kumar S."/>
            <person name="Laney S."/>
            <person name="Li B.W."/>
            <person name="Li W."/>
            <person name="Lindblom T.H."/>
            <person name="Lustigman S."/>
            <person name="Ma D."/>
            <person name="Maina C.V."/>
            <person name="Martin D.M."/>
            <person name="McCarter J.P."/>
            <person name="McReynolds L."/>
            <person name="Mitreva M."/>
            <person name="Nutman T.B."/>
            <person name="Parkinson J."/>
            <person name="Peregrin-Alvarez J.M."/>
            <person name="Poole C."/>
            <person name="Ren Q."/>
            <person name="Saunders L."/>
            <person name="Sluder A.E."/>
            <person name="Smith K."/>
            <person name="Stanke M."/>
            <person name="Unnasch T.R."/>
            <person name="Ware J."/>
            <person name="Wei A.D."/>
            <person name="Weil G."/>
            <person name="Williams D.J."/>
            <person name="Zhang Y."/>
            <person name="Williams S.A."/>
            <person name="Fraser-Liggett C."/>
            <person name="Slatko B."/>
            <person name="Blaxter M.L."/>
            <person name="Scott A.L."/>
        </authorList>
    </citation>
    <scope>NUCLEOTIDE SEQUENCE</scope>
    <source>
        <strain evidence="2">FR3</strain>
    </source>
</reference>
<organism evidence="2">
    <name type="scientific">Brugia malayi</name>
    <name type="common">Filarial nematode worm</name>
    <dbReference type="NCBI Taxonomy" id="6279"/>
    <lineage>
        <taxon>Eukaryota</taxon>
        <taxon>Metazoa</taxon>
        <taxon>Ecdysozoa</taxon>
        <taxon>Nematoda</taxon>
        <taxon>Chromadorea</taxon>
        <taxon>Rhabditida</taxon>
        <taxon>Spirurina</taxon>
        <taxon>Spiruromorpha</taxon>
        <taxon>Filarioidea</taxon>
        <taxon>Onchocercidae</taxon>
        <taxon>Brugia</taxon>
    </lineage>
</organism>
<dbReference type="AlphaFoldDB" id="A0A1I9G1N1"/>
<sequence>MQYVGGGTFPREKESIGERERRWRTFQAKERMTVVLPGGATMSTIGDGESHNLMAV</sequence>
<protein>
    <submittedName>
        <fullName evidence="2">Bm1281</fullName>
    </submittedName>
</protein>
<evidence type="ECO:0000313" key="2">
    <source>
        <dbReference type="EMBL" id="CDP94946.1"/>
    </source>
</evidence>
<proteinExistence type="predicted"/>